<dbReference type="EC" id="2.5.1.74" evidence="8 9"/>
<dbReference type="Pfam" id="PF01040">
    <property type="entry name" value="UbiA"/>
    <property type="match status" value="1"/>
</dbReference>
<keyword evidence="5 8" id="KW-0812">Transmembrane</keyword>
<evidence type="ECO:0000256" key="5">
    <source>
        <dbReference type="ARBA" id="ARBA00022692"/>
    </source>
</evidence>
<accession>A0ABY5XZ38</accession>
<feature type="transmembrane region" description="Helical" evidence="8">
    <location>
        <begin position="279"/>
        <end position="299"/>
    </location>
</feature>
<proteinExistence type="inferred from homology"/>
<evidence type="ECO:0000256" key="8">
    <source>
        <dbReference type="HAMAP-Rule" id="MF_01937"/>
    </source>
</evidence>
<dbReference type="EMBL" id="CP065938">
    <property type="protein sequence ID" value="UWX05164.1"/>
    <property type="molecule type" value="Genomic_DNA"/>
</dbReference>
<keyword evidence="11" id="KW-1185">Reference proteome</keyword>
<name>A0ABY5XZ38_9BACT</name>
<dbReference type="InterPro" id="IPR026046">
    <property type="entry name" value="UBIAD1"/>
</dbReference>
<dbReference type="Gene3D" id="1.10.357.140">
    <property type="entry name" value="UbiA prenyltransferase"/>
    <property type="match status" value="1"/>
</dbReference>
<dbReference type="PIRSF" id="PIRSF005355">
    <property type="entry name" value="UBIAD1"/>
    <property type="match status" value="1"/>
</dbReference>
<dbReference type="HAMAP" id="MF_01937">
    <property type="entry name" value="MenA_1"/>
    <property type="match status" value="1"/>
</dbReference>
<keyword evidence="3 8" id="KW-1003">Cell membrane</keyword>
<sequence length="300" mass="33482">MMQTVFCWIRAMRLRSLPLSLSGVVLGGAFASFDHVFSWKIFVLSLVVGVLLQILTNFANDYGDATKGLEGALRQGPKGVVSSGVISPKKMLRAIFFVVALIVLFSLLLFYVSFGNNIWAWSIFSVLLLVSIWAAMSYTMGKNPYGYRAQGDFYVFIFFGLVAVAGSYCLYGGSFYHLPGFPACAAGLLSCAVLNVNNIRDMKSDAVYGKESLALRLGDEYARYYHVLLVLSAFLCWLVYFWVMLPNTYLLLLILYLPLAYSAYKVYTSRETLVLDRQVDITAASTGIFHIIVSIMLFMK</sequence>
<evidence type="ECO:0000256" key="9">
    <source>
        <dbReference type="NCBIfam" id="TIGR00751"/>
    </source>
</evidence>
<keyword evidence="6 8" id="KW-1133">Transmembrane helix</keyword>
<organism evidence="10 11">
    <name type="scientific">Taurinivorans muris</name>
    <dbReference type="NCBI Taxonomy" id="2787751"/>
    <lineage>
        <taxon>Bacteria</taxon>
        <taxon>Pseudomonadati</taxon>
        <taxon>Thermodesulfobacteriota</taxon>
        <taxon>Desulfovibrionia</taxon>
        <taxon>Desulfovibrionales</taxon>
        <taxon>Desulfovibrionaceae</taxon>
        <taxon>Taurinivorans</taxon>
    </lineage>
</organism>
<feature type="transmembrane region" description="Helical" evidence="8">
    <location>
        <begin position="179"/>
        <end position="196"/>
    </location>
</feature>
<evidence type="ECO:0000256" key="3">
    <source>
        <dbReference type="ARBA" id="ARBA00022475"/>
    </source>
</evidence>
<reference evidence="10" key="1">
    <citation type="submission" date="2020-12" db="EMBL/GenBank/DDBJ databases">
        <title>Taurinivorans muris gen. nov., sp. nov., fundamental and realized metabolic niche of a ubiquitous sulfidogenic bacterium in the murine intestine.</title>
        <authorList>
            <person name="Ye H."/>
            <person name="Hanson B.T."/>
            <person name="Loy A."/>
        </authorList>
    </citation>
    <scope>NUCLEOTIDE SEQUENCE</scope>
    <source>
        <strain evidence="10">LT0009</strain>
    </source>
</reference>
<comment type="pathway">
    <text evidence="8">Quinol/quinone metabolism; menaquinone biosynthesis; menaquinol from 1,4-dihydroxy-2-naphthoate: step 1/2.</text>
</comment>
<feature type="transmembrane region" description="Helical" evidence="8">
    <location>
        <begin position="41"/>
        <end position="59"/>
    </location>
</feature>
<evidence type="ECO:0000256" key="1">
    <source>
        <dbReference type="ARBA" id="ARBA00004141"/>
    </source>
</evidence>
<evidence type="ECO:0000256" key="7">
    <source>
        <dbReference type="ARBA" id="ARBA00023136"/>
    </source>
</evidence>
<dbReference type="PANTHER" id="PTHR13929">
    <property type="entry name" value="1,4-DIHYDROXY-2-NAPHTHOATE OCTAPRENYLTRANSFERASE"/>
    <property type="match status" value="1"/>
</dbReference>
<dbReference type="InterPro" id="IPR044878">
    <property type="entry name" value="UbiA_sf"/>
</dbReference>
<feature type="transmembrane region" description="Helical" evidence="8">
    <location>
        <begin position="118"/>
        <end position="141"/>
    </location>
</feature>
<feature type="transmembrane region" description="Helical" evidence="8">
    <location>
        <begin position="249"/>
        <end position="267"/>
    </location>
</feature>
<dbReference type="CDD" id="cd13962">
    <property type="entry name" value="PT_UbiA_UBIAD1"/>
    <property type="match status" value="1"/>
</dbReference>
<gene>
    <name evidence="8 10" type="primary">menA</name>
    <name evidence="10" type="ORF">JBF11_06735</name>
</gene>
<keyword evidence="4 8" id="KW-0808">Transferase</keyword>
<feature type="transmembrane region" description="Helical" evidence="8">
    <location>
        <begin position="224"/>
        <end position="243"/>
    </location>
</feature>
<protein>
    <recommendedName>
        <fullName evidence="8 9">1,4-dihydroxy-2-naphthoate octaprenyltransferase</fullName>
        <shortName evidence="8">DHNA-octaprenyltransferase</shortName>
        <ecNumber evidence="8 9">2.5.1.74</ecNumber>
    </recommendedName>
</protein>
<evidence type="ECO:0000256" key="6">
    <source>
        <dbReference type="ARBA" id="ARBA00022989"/>
    </source>
</evidence>
<evidence type="ECO:0000256" key="4">
    <source>
        <dbReference type="ARBA" id="ARBA00022679"/>
    </source>
</evidence>
<comment type="subcellular location">
    <subcellularLocation>
        <location evidence="8">Cell membrane</location>
        <topology evidence="8">Multi-pass membrane protein</topology>
    </subcellularLocation>
    <subcellularLocation>
        <location evidence="1">Membrane</location>
        <topology evidence="1">Multi-pass membrane protein</topology>
    </subcellularLocation>
</comment>
<dbReference type="Proteomes" id="UP001058120">
    <property type="component" value="Chromosome"/>
</dbReference>
<dbReference type="InterPro" id="IPR000537">
    <property type="entry name" value="UbiA_prenyltransferase"/>
</dbReference>
<dbReference type="NCBIfam" id="TIGR00751">
    <property type="entry name" value="menA"/>
    <property type="match status" value="1"/>
</dbReference>
<comment type="similarity">
    <text evidence="8">Belongs to the MenA family. Type 1 subfamily.</text>
</comment>
<feature type="transmembrane region" description="Helical" evidence="8">
    <location>
        <begin position="94"/>
        <end position="112"/>
    </location>
</feature>
<keyword evidence="7 8" id="KW-0472">Membrane</keyword>
<dbReference type="PANTHER" id="PTHR13929:SF0">
    <property type="entry name" value="UBIA PRENYLTRANSFERASE DOMAIN-CONTAINING PROTEIN 1"/>
    <property type="match status" value="1"/>
</dbReference>
<dbReference type="InterPro" id="IPR004657">
    <property type="entry name" value="MenA"/>
</dbReference>
<feature type="transmembrane region" description="Helical" evidence="8">
    <location>
        <begin position="153"/>
        <end position="173"/>
    </location>
</feature>
<dbReference type="RefSeq" id="WP_334314730.1">
    <property type="nucleotide sequence ID" value="NZ_CP065938.1"/>
</dbReference>
<evidence type="ECO:0000256" key="2">
    <source>
        <dbReference type="ARBA" id="ARBA00022428"/>
    </source>
</evidence>
<comment type="catalytic activity">
    <reaction evidence="8">
        <text>an all-trans-polyprenyl diphosphate + 1,4-dihydroxy-2-naphthoate + H(+) = a 2-demethylmenaquinol + CO2 + diphosphate</text>
        <dbReference type="Rhea" id="RHEA:26478"/>
        <dbReference type="Rhea" id="RHEA-COMP:9563"/>
        <dbReference type="Rhea" id="RHEA-COMP:9564"/>
        <dbReference type="ChEBI" id="CHEBI:11173"/>
        <dbReference type="ChEBI" id="CHEBI:15378"/>
        <dbReference type="ChEBI" id="CHEBI:16526"/>
        <dbReference type="ChEBI" id="CHEBI:33019"/>
        <dbReference type="ChEBI" id="CHEBI:55437"/>
        <dbReference type="ChEBI" id="CHEBI:58914"/>
        <dbReference type="EC" id="2.5.1.74"/>
    </reaction>
</comment>
<evidence type="ECO:0000313" key="10">
    <source>
        <dbReference type="EMBL" id="UWX05164.1"/>
    </source>
</evidence>
<keyword evidence="2 8" id="KW-0474">Menaquinone biosynthesis</keyword>
<evidence type="ECO:0000313" key="11">
    <source>
        <dbReference type="Proteomes" id="UP001058120"/>
    </source>
</evidence>
<comment type="function">
    <text evidence="8">Conversion of 1,4-dihydroxy-2-naphthoate (DHNA) to demethylmenaquinone (DMK).</text>
</comment>